<accession>D6Z3W3</accession>
<dbReference type="GO" id="GO:0003938">
    <property type="term" value="F:IMP dehydrogenase activity"/>
    <property type="evidence" value="ECO:0007669"/>
    <property type="project" value="UniProtKB-UniRule"/>
</dbReference>
<comment type="caution">
    <text evidence="13">Lacks conserved residue(s) required for the propagation of feature annotation.</text>
</comment>
<dbReference type="HAMAP" id="MF_01964">
    <property type="entry name" value="IMPDH"/>
    <property type="match status" value="1"/>
</dbReference>
<dbReference type="SUPFAM" id="SSF51412">
    <property type="entry name" value="Inosine monophosphate dehydrogenase (IMPDH)"/>
    <property type="match status" value="1"/>
</dbReference>
<dbReference type="Pfam" id="PF00478">
    <property type="entry name" value="IMPDH"/>
    <property type="match status" value="1"/>
</dbReference>
<evidence type="ECO:0000256" key="3">
    <source>
        <dbReference type="ARBA" id="ARBA00011881"/>
    </source>
</evidence>
<evidence type="ECO:0000313" key="22">
    <source>
        <dbReference type="EMBL" id="ADH86238.1"/>
    </source>
</evidence>
<comment type="cofactor">
    <cofactor evidence="1 13">
        <name>K(+)</name>
        <dbReference type="ChEBI" id="CHEBI:29103"/>
    </cofactor>
</comment>
<gene>
    <name evidence="13" type="primary">guaB</name>
    <name evidence="22" type="ordered locus">DaAHT2_1543</name>
</gene>
<evidence type="ECO:0000256" key="11">
    <source>
        <dbReference type="ARBA" id="ARBA00023122"/>
    </source>
</evidence>
<dbReference type="GO" id="GO:0006177">
    <property type="term" value="P:GMP biosynthetic process"/>
    <property type="evidence" value="ECO:0007669"/>
    <property type="project" value="UniProtKB-UniRule"/>
</dbReference>
<feature type="active site" description="Thioimidate intermediate" evidence="13 14">
    <location>
        <position position="303"/>
    </location>
</feature>
<feature type="active site" description="Proton acceptor" evidence="13 14">
    <location>
        <position position="399"/>
    </location>
</feature>
<feature type="binding site" description="in other chain" evidence="13 17">
    <location>
        <position position="303"/>
    </location>
    <ligand>
        <name>K(+)</name>
        <dbReference type="ChEBI" id="CHEBI:29103"/>
        <note>ligand shared between two tetrameric partners</note>
    </ligand>
</feature>
<dbReference type="CDD" id="cd04601">
    <property type="entry name" value="CBS_pair_IMPDH"/>
    <property type="match status" value="1"/>
</dbReference>
<dbReference type="InParanoid" id="D6Z3W3"/>
<dbReference type="eggNOG" id="COG0516">
    <property type="taxonomic scope" value="Bacteria"/>
</dbReference>
<dbReference type="Pfam" id="PF00571">
    <property type="entry name" value="CBS"/>
    <property type="match status" value="2"/>
</dbReference>
<feature type="binding site" evidence="13 16">
    <location>
        <begin position="296"/>
        <end position="298"/>
    </location>
    <ligand>
        <name>NAD(+)</name>
        <dbReference type="ChEBI" id="CHEBI:57540"/>
    </ligand>
</feature>
<dbReference type="GO" id="GO:0046872">
    <property type="term" value="F:metal ion binding"/>
    <property type="evidence" value="ECO:0007669"/>
    <property type="project" value="UniProtKB-UniRule"/>
</dbReference>
<proteinExistence type="inferred from homology"/>
<feature type="binding site" description="in other chain" evidence="13 17">
    <location>
        <position position="300"/>
    </location>
    <ligand>
        <name>K(+)</name>
        <dbReference type="ChEBI" id="CHEBI:29103"/>
        <note>ligand shared between two tetrameric partners</note>
    </ligand>
</feature>
<evidence type="ECO:0000256" key="14">
    <source>
        <dbReference type="PIRSR" id="PIRSR000130-1"/>
    </source>
</evidence>
<evidence type="ECO:0000256" key="20">
    <source>
        <dbReference type="RuleBase" id="RU003928"/>
    </source>
</evidence>
<dbReference type="SMART" id="SM00116">
    <property type="entry name" value="CBS"/>
    <property type="match status" value="2"/>
</dbReference>
<evidence type="ECO:0000256" key="17">
    <source>
        <dbReference type="PIRSR" id="PIRSR000130-4"/>
    </source>
</evidence>
<dbReference type="SUPFAM" id="SSF54631">
    <property type="entry name" value="CBS-domain pair"/>
    <property type="match status" value="1"/>
</dbReference>
<evidence type="ECO:0000256" key="16">
    <source>
        <dbReference type="PIRSR" id="PIRSR000130-3"/>
    </source>
</evidence>
<feature type="binding site" evidence="13 15">
    <location>
        <begin position="336"/>
        <end position="338"/>
    </location>
    <ligand>
        <name>IMP</name>
        <dbReference type="ChEBI" id="CHEBI:58053"/>
    </ligand>
</feature>
<dbReference type="KEGG" id="dak:DaAHT2_1543"/>
<evidence type="ECO:0000313" key="23">
    <source>
        <dbReference type="Proteomes" id="UP000001508"/>
    </source>
</evidence>
<organism evidence="22 23">
    <name type="scientific">Desulfurivibrio alkaliphilus (strain DSM 19089 / UNIQEM U267 / AHT2)</name>
    <dbReference type="NCBI Taxonomy" id="589865"/>
    <lineage>
        <taxon>Bacteria</taxon>
        <taxon>Pseudomonadati</taxon>
        <taxon>Thermodesulfobacteriota</taxon>
        <taxon>Desulfobulbia</taxon>
        <taxon>Desulfobulbales</taxon>
        <taxon>Desulfobulbaceae</taxon>
        <taxon>Desulfurivibrio</taxon>
    </lineage>
</organism>
<feature type="binding site" evidence="13">
    <location>
        <position position="468"/>
    </location>
    <ligand>
        <name>K(+)</name>
        <dbReference type="ChEBI" id="CHEBI:29103"/>
        <note>ligand shared between two tetrameric partners</note>
    </ligand>
</feature>
<evidence type="ECO:0000256" key="5">
    <source>
        <dbReference type="ARBA" id="ARBA00022737"/>
    </source>
</evidence>
<dbReference type="Proteomes" id="UP000001508">
    <property type="component" value="Chromosome"/>
</dbReference>
<dbReference type="FunCoup" id="D6Z3W3">
    <property type="interactions" value="345"/>
</dbReference>
<name>D6Z3W3_DESAT</name>
<feature type="binding site" evidence="13 15">
    <location>
        <begin position="383"/>
        <end position="387"/>
    </location>
    <ligand>
        <name>IMP</name>
        <dbReference type="ChEBI" id="CHEBI:58053"/>
    </ligand>
</feature>
<feature type="binding site" evidence="16">
    <location>
        <begin position="246"/>
        <end position="248"/>
    </location>
    <ligand>
        <name>NAD(+)</name>
        <dbReference type="ChEBI" id="CHEBI:57540"/>
    </ligand>
</feature>
<protein>
    <recommendedName>
        <fullName evidence="13 20">Inosine-5'-monophosphate dehydrogenase</fullName>
        <shortName evidence="13">IMP dehydrogenase</shortName>
        <shortName evidence="13">IMPD</shortName>
        <shortName evidence="13">IMPDH</shortName>
        <ecNumber evidence="13 20">1.1.1.205</ecNumber>
    </recommendedName>
</protein>
<keyword evidence="9 13" id="KW-0560">Oxidoreductase</keyword>
<dbReference type="eggNOG" id="COG0517">
    <property type="taxonomic scope" value="Bacteria"/>
</dbReference>
<keyword evidence="10 13" id="KW-0520">NAD</keyword>
<comment type="function">
    <text evidence="13">Catalyzes the conversion of inosine 5'-phosphate (IMP) to xanthosine 5'-phosphate (XMP), the first committed and rate-limiting step in the de novo synthesis of guanine nucleotides, and therefore plays an important role in the regulation of cell growth.</text>
</comment>
<evidence type="ECO:0000256" key="6">
    <source>
        <dbReference type="ARBA" id="ARBA00022749"/>
    </source>
</evidence>
<feature type="binding site" evidence="13">
    <location>
        <position position="246"/>
    </location>
    <ligand>
        <name>NAD(+)</name>
        <dbReference type="ChEBI" id="CHEBI:57540"/>
    </ligand>
</feature>
<sequence length="486" mass="52162">MPLDNLETAYTFDDLLLVPGASEVLPSEVDLSTRLTPTIDLNIPLVSSAMDSVTEHRTAITMAREGGIGIIHKNMSIDEQAREVRKVKKSESGMVIDPVTVEENRTVREVNEIMRGYQISGVPVLREGKLVGIVTNRDLRFVTDENLKVRDVMTSKNLVTARPGITLEQSKAMLHEHRIEKLLVVDDDGNLQGLITIKDIEKIRRYPNAAKDDLGRLRVGAAIGANTSLSDVELLVQMGVDVVVLDSAHGHSRNIIEALRRIKDAFPDLPVIAGNVATAEGTEALIKAGADCVKIGVGPGSICTTRIVAGVGVPQLSAIHNAAKIADRYGIPLIADGGIKFSGEITKAIGIGASVIMIGSLFAGTDEAPGETFLYQGRTYKGYRGMGSLGAMQKGSSDRYFQDQAESQAKLVPEGIEGKVPYRGPLSTMIYQLMGGLRSGMGYVGAGTIAELRGKAKFVKITAAGLKESHVHDVIITKEAPNYRLG</sequence>
<evidence type="ECO:0000256" key="10">
    <source>
        <dbReference type="ARBA" id="ARBA00023027"/>
    </source>
</evidence>
<dbReference type="PIRSF" id="PIRSF000130">
    <property type="entry name" value="IMPDH"/>
    <property type="match status" value="1"/>
</dbReference>
<dbReference type="InterPro" id="IPR001093">
    <property type="entry name" value="IMP_DH_GMPRt"/>
</dbReference>
<evidence type="ECO:0000256" key="9">
    <source>
        <dbReference type="ARBA" id="ARBA00023002"/>
    </source>
</evidence>
<feature type="binding site" evidence="13 15">
    <location>
        <begin position="359"/>
        <end position="360"/>
    </location>
    <ligand>
        <name>IMP</name>
        <dbReference type="ChEBI" id="CHEBI:58053"/>
    </ligand>
</feature>
<evidence type="ECO:0000256" key="15">
    <source>
        <dbReference type="PIRSR" id="PIRSR000130-2"/>
    </source>
</evidence>
<dbReference type="InterPro" id="IPR046342">
    <property type="entry name" value="CBS_dom_sf"/>
</dbReference>
<feature type="binding site" evidence="13 15">
    <location>
        <position position="414"/>
    </location>
    <ligand>
        <name>IMP</name>
        <dbReference type="ChEBI" id="CHEBI:58053"/>
    </ligand>
</feature>
<dbReference type="OrthoDB" id="9805398at2"/>
<keyword evidence="23" id="KW-1185">Reference proteome</keyword>
<comment type="catalytic activity">
    <reaction evidence="12 13 20">
        <text>IMP + NAD(+) + H2O = XMP + NADH + H(+)</text>
        <dbReference type="Rhea" id="RHEA:11708"/>
        <dbReference type="ChEBI" id="CHEBI:15377"/>
        <dbReference type="ChEBI" id="CHEBI:15378"/>
        <dbReference type="ChEBI" id="CHEBI:57464"/>
        <dbReference type="ChEBI" id="CHEBI:57540"/>
        <dbReference type="ChEBI" id="CHEBI:57945"/>
        <dbReference type="ChEBI" id="CHEBI:58053"/>
        <dbReference type="EC" id="1.1.1.205"/>
    </reaction>
</comment>
<feature type="binding site" evidence="13 15">
    <location>
        <position position="301"/>
    </location>
    <ligand>
        <name>IMP</name>
        <dbReference type="ChEBI" id="CHEBI:58053"/>
    </ligand>
</feature>
<dbReference type="InterPro" id="IPR005990">
    <property type="entry name" value="IMP_DH"/>
</dbReference>
<feature type="binding site" description="in other chain" evidence="13 17">
    <location>
        <position position="298"/>
    </location>
    <ligand>
        <name>K(+)</name>
        <dbReference type="ChEBI" id="CHEBI:29103"/>
        <note>ligand shared between two tetrameric partners</note>
    </ligand>
</feature>
<feature type="domain" description="CBS" evidence="21">
    <location>
        <begin position="94"/>
        <end position="149"/>
    </location>
</feature>
<dbReference type="HOGENOM" id="CLU_022552_2_0_7"/>
<evidence type="ECO:0000256" key="13">
    <source>
        <dbReference type="HAMAP-Rule" id="MF_01964"/>
    </source>
</evidence>
<dbReference type="PROSITE" id="PS00487">
    <property type="entry name" value="IMP_DH_GMP_RED"/>
    <property type="match status" value="1"/>
</dbReference>
<feature type="binding site" evidence="13">
    <location>
        <position position="469"/>
    </location>
    <ligand>
        <name>K(+)</name>
        <dbReference type="ChEBI" id="CHEBI:29103"/>
        <note>ligand shared between two tetrameric partners</note>
    </ligand>
</feature>
<dbReference type="InterPro" id="IPR013785">
    <property type="entry name" value="Aldolase_TIM"/>
</dbReference>
<dbReference type="InterPro" id="IPR015875">
    <property type="entry name" value="IMP_DH/GMP_Rdtase_CS"/>
</dbReference>
<dbReference type="GO" id="GO:0006183">
    <property type="term" value="P:GTP biosynthetic process"/>
    <property type="evidence" value="ECO:0007669"/>
    <property type="project" value="TreeGrafter"/>
</dbReference>
<keyword evidence="7 13" id="KW-0658">Purine biosynthesis</keyword>
<keyword evidence="6 13" id="KW-0332">GMP biosynthesis</keyword>
<evidence type="ECO:0000256" key="18">
    <source>
        <dbReference type="PROSITE-ProRule" id="PRU00703"/>
    </source>
</evidence>
<evidence type="ECO:0000256" key="12">
    <source>
        <dbReference type="ARBA" id="ARBA00048028"/>
    </source>
</evidence>
<feature type="binding site" evidence="13">
    <location>
        <position position="470"/>
    </location>
    <ligand>
        <name>K(+)</name>
        <dbReference type="ChEBI" id="CHEBI:29103"/>
        <note>ligand shared between two tetrameric partners</note>
    </ligand>
</feature>
<dbReference type="PANTHER" id="PTHR11911">
    <property type="entry name" value="INOSINE-5-MONOPHOSPHATE DEHYDROGENASE RELATED"/>
    <property type="match status" value="1"/>
</dbReference>
<dbReference type="UniPathway" id="UPA00601">
    <property type="reaction ID" value="UER00295"/>
</dbReference>
<keyword evidence="4 13" id="KW-0479">Metal-binding</keyword>
<dbReference type="NCBIfam" id="TIGR01302">
    <property type="entry name" value="IMP_dehydrog"/>
    <property type="match status" value="1"/>
</dbReference>
<keyword evidence="11 18" id="KW-0129">CBS domain</keyword>
<dbReference type="Gene3D" id="3.20.20.70">
    <property type="entry name" value="Aldolase class I"/>
    <property type="match status" value="1"/>
</dbReference>
<comment type="activity regulation">
    <text evidence="13">Mycophenolic acid (MPA) is a non-competitive inhibitor that prevents formation of the closed enzyme conformation by binding to the same site as the amobile flap. In contrast, mizoribine monophosphate (MZP) is a competitive inhibitor that induces the closed conformation. MPA is a potent inhibitor of mammalian IMPDHs but a poor inhibitor of the bacterial enzymes. MZP is a more potent inhibitor of bacterial IMPDH.</text>
</comment>
<evidence type="ECO:0000256" key="1">
    <source>
        <dbReference type="ARBA" id="ARBA00001958"/>
    </source>
</evidence>
<evidence type="ECO:0000256" key="19">
    <source>
        <dbReference type="RuleBase" id="RU003927"/>
    </source>
</evidence>
<reference evidence="23" key="1">
    <citation type="submission" date="2010-02" db="EMBL/GenBank/DDBJ databases">
        <title>Complete sequence of Desulfurivibrio alkaliphilus AHT2.</title>
        <authorList>
            <consortium name="US DOE Joint Genome Institute"/>
            <person name="Pitluck S."/>
            <person name="Chertkov O."/>
            <person name="Detter J.C."/>
            <person name="Han C."/>
            <person name="Tapia R."/>
            <person name="Larimer F."/>
            <person name="Land M."/>
            <person name="Hauser L."/>
            <person name="Kyrpides N."/>
            <person name="Mikhailova N."/>
            <person name="Sorokin D.Y."/>
            <person name="Muyzer G."/>
            <person name="Woyke T."/>
        </authorList>
    </citation>
    <scope>NUCLEOTIDE SEQUENCE [LARGE SCALE GENOMIC DNA]</scope>
    <source>
        <strain evidence="23">DSM 19089 / UNIQEM U267 / AHT2</strain>
    </source>
</reference>
<dbReference type="PROSITE" id="PS51371">
    <property type="entry name" value="CBS"/>
    <property type="match status" value="2"/>
</dbReference>
<keyword evidence="8 13" id="KW-0630">Potassium</keyword>
<feature type="domain" description="CBS" evidence="21">
    <location>
        <begin position="153"/>
        <end position="210"/>
    </location>
</feature>
<comment type="similarity">
    <text evidence="2 13 19">Belongs to the IMPDH/GMPR family.</text>
</comment>
<dbReference type="InterPro" id="IPR000644">
    <property type="entry name" value="CBS_dom"/>
</dbReference>
<comment type="subunit">
    <text evidence="3 13">Homotetramer.</text>
</comment>
<comment type="pathway">
    <text evidence="13 20">Purine metabolism; XMP biosynthesis via de novo pathway; XMP from IMP: step 1/1.</text>
</comment>
<dbReference type="FunFam" id="3.20.20.70:FF:000003">
    <property type="entry name" value="GMP reductase"/>
    <property type="match status" value="1"/>
</dbReference>
<evidence type="ECO:0000256" key="7">
    <source>
        <dbReference type="ARBA" id="ARBA00022755"/>
    </source>
</evidence>
<dbReference type="CDD" id="cd00381">
    <property type="entry name" value="IMPDH"/>
    <property type="match status" value="1"/>
</dbReference>
<evidence type="ECO:0000259" key="21">
    <source>
        <dbReference type="PROSITE" id="PS51371"/>
    </source>
</evidence>
<dbReference type="RefSeq" id="WP_013163765.1">
    <property type="nucleotide sequence ID" value="NC_014216.1"/>
</dbReference>
<dbReference type="AlphaFoldDB" id="D6Z3W3"/>
<evidence type="ECO:0000256" key="4">
    <source>
        <dbReference type="ARBA" id="ARBA00022723"/>
    </source>
</evidence>
<dbReference type="GO" id="GO:0000166">
    <property type="term" value="F:nucleotide binding"/>
    <property type="evidence" value="ECO:0007669"/>
    <property type="project" value="UniProtKB-UniRule"/>
</dbReference>
<evidence type="ECO:0000256" key="2">
    <source>
        <dbReference type="ARBA" id="ARBA00005502"/>
    </source>
</evidence>
<dbReference type="EMBL" id="CP001940">
    <property type="protein sequence ID" value="ADH86238.1"/>
    <property type="molecule type" value="Genomic_DNA"/>
</dbReference>
<dbReference type="STRING" id="589865.DaAHT2_1543"/>
<dbReference type="SMART" id="SM01240">
    <property type="entry name" value="IMPDH"/>
    <property type="match status" value="1"/>
</dbReference>
<dbReference type="EC" id="1.1.1.205" evidence="13 20"/>
<dbReference type="PANTHER" id="PTHR11911:SF111">
    <property type="entry name" value="INOSINE-5'-MONOPHOSPHATE DEHYDROGENASE"/>
    <property type="match status" value="1"/>
</dbReference>
<evidence type="ECO:0000256" key="8">
    <source>
        <dbReference type="ARBA" id="ARBA00022958"/>
    </source>
</evidence>
<keyword evidence="5" id="KW-0677">Repeat</keyword>